<dbReference type="Proteomes" id="UP000308600">
    <property type="component" value="Unassembled WGS sequence"/>
</dbReference>
<keyword evidence="2" id="KW-1185">Reference proteome</keyword>
<gene>
    <name evidence="1" type="ORF">BDN72DRAFT_866042</name>
</gene>
<sequence>MAVLIPLQMSLRFSYTPAELLSNPKLLLHTPPPDNLSVYDGHVGALVRGGESFVTSPNTRRICNPPFGGDRHVYLRSNVRYGQDDPLQWPQPLRSDTLYLAALPIVPRSAAQSSPLSIMYWNPDQSEFDEDRTGLISGIGRINPSHINDVSTPCTQLFKRVDQFMGKDSTPASALELLSEYVPLLRRYLYRVQHLPTTFFDTSFGVRSIQRLYLMITALLDWHEVFLPKLGQNATGAAVAVASVMGAFTTSTEVGDELYRMGIPVWLVRPSSDVPKARVQALKTLIEPSILPLHPHRYKNYSIFTGSNTDPKFLPSIIRELHRHLTYPNPFGLDIAPRDLSAPPMLVDSASQSSFPSSSPSLSSSSVASSSPSPFSSTVASSFPSPFSSTVALSSPFSSPFPSSSSTVAQSSPFSSPSLSSSSTTKAVGRIPPAKKRLTPNSRQTNPAKTSVQGSGRNKFVDPTPAPGVPHILPPLLRLWDRALRQANQSDARNVNHSFDAFDLSYVFPEPASLQAVEKGDRLMSMINMWLRCRPVFLFRLSASNSDATPMSAKAWKDFLSIDYMTPVETPSKSQTRMAKARDFL</sequence>
<accession>A0ACD2ZYZ7</accession>
<reference evidence="1 2" key="1">
    <citation type="journal article" date="2019" name="Nat. Ecol. Evol.">
        <title>Megaphylogeny resolves global patterns of mushroom evolution.</title>
        <authorList>
            <person name="Varga T."/>
            <person name="Krizsan K."/>
            <person name="Foldi C."/>
            <person name="Dima B."/>
            <person name="Sanchez-Garcia M."/>
            <person name="Sanchez-Ramirez S."/>
            <person name="Szollosi G.J."/>
            <person name="Szarkandi J.G."/>
            <person name="Papp V."/>
            <person name="Albert L."/>
            <person name="Andreopoulos W."/>
            <person name="Angelini C."/>
            <person name="Antonin V."/>
            <person name="Barry K.W."/>
            <person name="Bougher N.L."/>
            <person name="Buchanan P."/>
            <person name="Buyck B."/>
            <person name="Bense V."/>
            <person name="Catcheside P."/>
            <person name="Chovatia M."/>
            <person name="Cooper J."/>
            <person name="Damon W."/>
            <person name="Desjardin D."/>
            <person name="Finy P."/>
            <person name="Geml J."/>
            <person name="Haridas S."/>
            <person name="Hughes K."/>
            <person name="Justo A."/>
            <person name="Karasinski D."/>
            <person name="Kautmanova I."/>
            <person name="Kiss B."/>
            <person name="Kocsube S."/>
            <person name="Kotiranta H."/>
            <person name="LaButti K.M."/>
            <person name="Lechner B.E."/>
            <person name="Liimatainen K."/>
            <person name="Lipzen A."/>
            <person name="Lukacs Z."/>
            <person name="Mihaltcheva S."/>
            <person name="Morgado L.N."/>
            <person name="Niskanen T."/>
            <person name="Noordeloos M.E."/>
            <person name="Ohm R.A."/>
            <person name="Ortiz-Santana B."/>
            <person name="Ovrebo C."/>
            <person name="Racz N."/>
            <person name="Riley R."/>
            <person name="Savchenko A."/>
            <person name="Shiryaev A."/>
            <person name="Soop K."/>
            <person name="Spirin V."/>
            <person name="Szebenyi C."/>
            <person name="Tomsovsky M."/>
            <person name="Tulloss R.E."/>
            <person name="Uehling J."/>
            <person name="Grigoriev I.V."/>
            <person name="Vagvolgyi C."/>
            <person name="Papp T."/>
            <person name="Martin F.M."/>
            <person name="Miettinen O."/>
            <person name="Hibbett D.S."/>
            <person name="Nagy L.G."/>
        </authorList>
    </citation>
    <scope>NUCLEOTIDE SEQUENCE [LARGE SCALE GENOMIC DNA]</scope>
    <source>
        <strain evidence="1 2">NL-1719</strain>
    </source>
</reference>
<protein>
    <submittedName>
        <fullName evidence="1">Uncharacterized protein</fullName>
    </submittedName>
</protein>
<name>A0ACD2ZYZ7_9AGAR</name>
<feature type="non-terminal residue" evidence="1">
    <location>
        <position position="585"/>
    </location>
</feature>
<organism evidence="1 2">
    <name type="scientific">Pluteus cervinus</name>
    <dbReference type="NCBI Taxonomy" id="181527"/>
    <lineage>
        <taxon>Eukaryota</taxon>
        <taxon>Fungi</taxon>
        <taxon>Dikarya</taxon>
        <taxon>Basidiomycota</taxon>
        <taxon>Agaricomycotina</taxon>
        <taxon>Agaricomycetes</taxon>
        <taxon>Agaricomycetidae</taxon>
        <taxon>Agaricales</taxon>
        <taxon>Pluteineae</taxon>
        <taxon>Pluteaceae</taxon>
        <taxon>Pluteus</taxon>
    </lineage>
</organism>
<dbReference type="EMBL" id="ML209458">
    <property type="protein sequence ID" value="TFK58309.1"/>
    <property type="molecule type" value="Genomic_DNA"/>
</dbReference>
<evidence type="ECO:0000313" key="1">
    <source>
        <dbReference type="EMBL" id="TFK58309.1"/>
    </source>
</evidence>
<evidence type="ECO:0000313" key="2">
    <source>
        <dbReference type="Proteomes" id="UP000308600"/>
    </source>
</evidence>
<proteinExistence type="predicted"/>